<dbReference type="EMBL" id="PYAW01000007">
    <property type="protein sequence ID" value="PSL43843.1"/>
    <property type="molecule type" value="Genomic_DNA"/>
</dbReference>
<dbReference type="Proteomes" id="UP000240971">
    <property type="component" value="Unassembled WGS sequence"/>
</dbReference>
<name>A0A2P8HC75_CHINA</name>
<dbReference type="RefSeq" id="WP_106530814.1">
    <property type="nucleotide sequence ID" value="NZ_PYAW01000007.1"/>
</dbReference>
<gene>
    <name evidence="1" type="ORF">CLV51_107154</name>
</gene>
<evidence type="ECO:0000313" key="1">
    <source>
        <dbReference type="EMBL" id="PSL43843.1"/>
    </source>
</evidence>
<evidence type="ECO:0000313" key="2">
    <source>
        <dbReference type="Proteomes" id="UP000240971"/>
    </source>
</evidence>
<protein>
    <submittedName>
        <fullName evidence="1">Uncharacterized protein</fullName>
    </submittedName>
</protein>
<accession>A0A2P8HC75</accession>
<sequence length="246" mass="28239">MKFELLPVIEIMLDLYKKPANIDRFTAYLKLLQGNTKGELIMPLGGFNPMGKEHVYAKLTALKELNAEQIIAATLANLNKKLISDKNETVFKVALNLSDDLKGAWTNHYTADYDNRFKLNPLVVRNFCIPVFWTSEICNENIITERTLASCYRTLYWLSHSAPATLKEHCDQEKFVAAKVNYQDKSGVNNFKKVAEYYHQHQDSKDYNIIFNFLYGDQAAEQLNFVRYGVEGEMTGLRYIAQIANS</sequence>
<reference evidence="1 2" key="1">
    <citation type="submission" date="2018-03" db="EMBL/GenBank/DDBJ databases">
        <title>Genomic Encyclopedia of Archaeal and Bacterial Type Strains, Phase II (KMG-II): from individual species to whole genera.</title>
        <authorList>
            <person name="Goeker M."/>
        </authorList>
    </citation>
    <scope>NUCLEOTIDE SEQUENCE [LARGE SCALE GENOMIC DNA]</scope>
    <source>
        <strain evidence="1 2">DSM 24859</strain>
    </source>
</reference>
<comment type="caution">
    <text evidence="1">The sequence shown here is derived from an EMBL/GenBank/DDBJ whole genome shotgun (WGS) entry which is preliminary data.</text>
</comment>
<dbReference type="OrthoDB" id="1438259at2"/>
<dbReference type="AlphaFoldDB" id="A0A2P8HC75"/>
<keyword evidence="2" id="KW-1185">Reference proteome</keyword>
<organism evidence="1 2">
    <name type="scientific">Chitinophaga niastensis</name>
    <dbReference type="NCBI Taxonomy" id="536980"/>
    <lineage>
        <taxon>Bacteria</taxon>
        <taxon>Pseudomonadati</taxon>
        <taxon>Bacteroidota</taxon>
        <taxon>Chitinophagia</taxon>
        <taxon>Chitinophagales</taxon>
        <taxon>Chitinophagaceae</taxon>
        <taxon>Chitinophaga</taxon>
    </lineage>
</organism>
<proteinExistence type="predicted"/>